<dbReference type="EMBL" id="MLJW01000589">
    <property type="protein sequence ID" value="OIQ84818.1"/>
    <property type="molecule type" value="Genomic_DNA"/>
</dbReference>
<feature type="transmembrane region" description="Helical" evidence="1">
    <location>
        <begin position="370"/>
        <end position="396"/>
    </location>
</feature>
<keyword evidence="1" id="KW-0812">Transmembrane</keyword>
<name>A0A1J5QN77_9ZZZZ</name>
<evidence type="ECO:0000313" key="2">
    <source>
        <dbReference type="EMBL" id="OIQ84818.1"/>
    </source>
</evidence>
<dbReference type="AlphaFoldDB" id="A0A1J5QN77"/>
<keyword evidence="1" id="KW-0472">Membrane</keyword>
<evidence type="ECO:0000256" key="1">
    <source>
        <dbReference type="SAM" id="Phobius"/>
    </source>
</evidence>
<evidence type="ECO:0008006" key="3">
    <source>
        <dbReference type="Google" id="ProtNLM"/>
    </source>
</evidence>
<accession>A0A1J5QN77</accession>
<proteinExistence type="predicted"/>
<sequence>MQRLLRQLLAASLVTAGGAAHAAAPSLRCDALPAHPLLGHPLKWTIRAANLPEIPMLQAAQLGSDWLLQNQTAQRSASGPARSLQTLDLTLYPMSAGTLQLPAVRAGALSCPPRTVRIAESPPGQAPRFIAAHVEDANPVVGQATRVDLDVGAGGALDWQPVRAGSDEGLVRSLSTVSTVVRAGGNRVAVQRQSWSFTPLRPGDSTIHFGLLRATPFGQLLVYPLRPLQVQAQPLPAYWPEDAAIGHARLRLERAPHRLELGATGVLRATLEGVQIGRTALLRTLEQANVNSRGLRMYASRLILDPDSAHRLTPVWRIELAFRVTAGGRLAYPQLRIPYYDPRLGAPRLAVADWGALRAHDPRPLRLLEALGLVGSLVLLLALSRACAVATGAWLCRRRWRRIAARGDSRALLRAWQRDQARGAPQAQTLRNWARSLSCGAQPLLQQGLEALIEEQERSHYASAAPGAQAAAVQGRDELAGELG</sequence>
<reference evidence="2" key="1">
    <citation type="submission" date="2016-10" db="EMBL/GenBank/DDBJ databases">
        <title>Sequence of Gallionella enrichment culture.</title>
        <authorList>
            <person name="Poehlein A."/>
            <person name="Muehling M."/>
            <person name="Daniel R."/>
        </authorList>
    </citation>
    <scope>NUCLEOTIDE SEQUENCE</scope>
</reference>
<gene>
    <name evidence="2" type="ORF">GALL_333530</name>
</gene>
<keyword evidence="1" id="KW-1133">Transmembrane helix</keyword>
<organism evidence="2">
    <name type="scientific">mine drainage metagenome</name>
    <dbReference type="NCBI Taxonomy" id="410659"/>
    <lineage>
        <taxon>unclassified sequences</taxon>
        <taxon>metagenomes</taxon>
        <taxon>ecological metagenomes</taxon>
    </lineage>
</organism>
<comment type="caution">
    <text evidence="2">The sequence shown here is derived from an EMBL/GenBank/DDBJ whole genome shotgun (WGS) entry which is preliminary data.</text>
</comment>
<protein>
    <recommendedName>
        <fullName evidence="3">Protein BatD</fullName>
    </recommendedName>
</protein>